<dbReference type="InterPro" id="IPR016032">
    <property type="entry name" value="Sig_transdc_resp-reg_C-effctor"/>
</dbReference>
<organism evidence="3 4">
    <name type="scientific">Burkholderia gladioli</name>
    <name type="common">Pseudomonas marginata</name>
    <name type="synonym">Phytomonas marginata</name>
    <dbReference type="NCBI Taxonomy" id="28095"/>
    <lineage>
        <taxon>Bacteria</taxon>
        <taxon>Pseudomonadati</taxon>
        <taxon>Pseudomonadota</taxon>
        <taxon>Betaproteobacteria</taxon>
        <taxon>Burkholderiales</taxon>
        <taxon>Burkholderiaceae</taxon>
        <taxon>Burkholderia</taxon>
    </lineage>
</organism>
<evidence type="ECO:0000259" key="2">
    <source>
        <dbReference type="PROSITE" id="PS50043"/>
    </source>
</evidence>
<protein>
    <submittedName>
        <fullName evidence="3">Sigma-70, region 4 family protein</fullName>
    </submittedName>
</protein>
<dbReference type="SMART" id="SM00421">
    <property type="entry name" value="HTH_LUXR"/>
    <property type="match status" value="1"/>
</dbReference>
<sequence>MRDSIVKLGRVISNVGSPRFFSTMQQLIEGAVAIDLMQVAVRRRDPHHGRRLGIATLHGPELQECELGGLLPEPDSEQDGPRLFPLAPRQAEPGETAPAPGHRCLILMRRAQVDFVMLLRRNGGRAGFRPEEFATLDELSKALLPLVEQHALMQPPAAADALPANATEPSTLSGQGADTLPQRFRARLDQQNITLSLREQQVCLLNLSGYTLSAICDELDLRSGTVETYLKRARLKLGLSGRHGLSRWMIE</sequence>
<dbReference type="PROSITE" id="PS50043">
    <property type="entry name" value="HTH_LUXR_2"/>
    <property type="match status" value="1"/>
</dbReference>
<dbReference type="KEGG" id="bgo:BM43_6143"/>
<accession>A0AAW3F542</accession>
<reference evidence="3 4" key="1">
    <citation type="submission" date="2014-04" db="EMBL/GenBank/DDBJ databases">
        <authorList>
            <person name="Bishop-Lilly K.A."/>
            <person name="Broomall S.M."/>
            <person name="Chain P.S."/>
            <person name="Chertkov O."/>
            <person name="Coyne S.R."/>
            <person name="Daligault H.E."/>
            <person name="Davenport K.W."/>
            <person name="Erkkila T."/>
            <person name="Frey K.G."/>
            <person name="Gibbons H.S."/>
            <person name="Gu W."/>
            <person name="Jaissle J."/>
            <person name="Johnson S.L."/>
            <person name="Koroleva G.I."/>
            <person name="Ladner J.T."/>
            <person name="Lo C.-C."/>
            <person name="Minogue T.D."/>
            <person name="Munk C."/>
            <person name="Palacios G.F."/>
            <person name="Redden C.L."/>
            <person name="Rosenzweig C.N."/>
            <person name="Scholz M.B."/>
            <person name="Teshima H."/>
            <person name="Xu Y."/>
        </authorList>
    </citation>
    <scope>NUCLEOTIDE SEQUENCE [LARGE SCALE GENOMIC DNA]</scope>
    <source>
        <strain evidence="4">gladioli</strain>
    </source>
</reference>
<proteinExistence type="predicted"/>
<feature type="domain" description="HTH luxR-type" evidence="2">
    <location>
        <begin position="188"/>
        <end position="251"/>
    </location>
</feature>
<feature type="region of interest" description="Disordered" evidence="1">
    <location>
        <begin position="69"/>
        <end position="100"/>
    </location>
</feature>
<dbReference type="AlphaFoldDB" id="A0AAW3F542"/>
<dbReference type="GO" id="GO:0003677">
    <property type="term" value="F:DNA binding"/>
    <property type="evidence" value="ECO:0007669"/>
    <property type="project" value="InterPro"/>
</dbReference>
<evidence type="ECO:0000313" key="3">
    <source>
        <dbReference type="EMBL" id="KGC15578.1"/>
    </source>
</evidence>
<dbReference type="SUPFAM" id="SSF46894">
    <property type="entry name" value="C-terminal effector domain of the bipartite response regulators"/>
    <property type="match status" value="1"/>
</dbReference>
<evidence type="ECO:0000313" key="4">
    <source>
        <dbReference type="Proteomes" id="UP000029590"/>
    </source>
</evidence>
<name>A0AAW3F542_BURGA</name>
<gene>
    <name evidence="3" type="ORF">DM48_1620</name>
</gene>
<dbReference type="EMBL" id="JPGG01000016">
    <property type="protein sequence ID" value="KGC15578.1"/>
    <property type="molecule type" value="Genomic_DNA"/>
</dbReference>
<dbReference type="GO" id="GO:0006355">
    <property type="term" value="P:regulation of DNA-templated transcription"/>
    <property type="evidence" value="ECO:0007669"/>
    <property type="project" value="InterPro"/>
</dbReference>
<dbReference type="Proteomes" id="UP000029590">
    <property type="component" value="Unassembled WGS sequence"/>
</dbReference>
<dbReference type="InterPro" id="IPR036388">
    <property type="entry name" value="WH-like_DNA-bd_sf"/>
</dbReference>
<dbReference type="Pfam" id="PF00196">
    <property type="entry name" value="GerE"/>
    <property type="match status" value="1"/>
</dbReference>
<comment type="caution">
    <text evidence="3">The sequence shown here is derived from an EMBL/GenBank/DDBJ whole genome shotgun (WGS) entry which is preliminary data.</text>
</comment>
<dbReference type="InterPro" id="IPR000792">
    <property type="entry name" value="Tscrpt_reg_LuxR_C"/>
</dbReference>
<dbReference type="Gene3D" id="1.10.10.10">
    <property type="entry name" value="Winged helix-like DNA-binding domain superfamily/Winged helix DNA-binding domain"/>
    <property type="match status" value="1"/>
</dbReference>
<evidence type="ECO:0000256" key="1">
    <source>
        <dbReference type="SAM" id="MobiDB-lite"/>
    </source>
</evidence>